<name>A0A812RIX3_SYMPI</name>
<evidence type="ECO:0000313" key="1">
    <source>
        <dbReference type="EMBL" id="CAE7441994.1"/>
    </source>
</evidence>
<keyword evidence="2" id="KW-1185">Reference proteome</keyword>
<dbReference type="Proteomes" id="UP000649617">
    <property type="component" value="Unassembled WGS sequence"/>
</dbReference>
<evidence type="ECO:0000313" key="2">
    <source>
        <dbReference type="Proteomes" id="UP000649617"/>
    </source>
</evidence>
<dbReference type="EMBL" id="CAJNIZ010020546">
    <property type="protein sequence ID" value="CAE7441994.1"/>
    <property type="molecule type" value="Genomic_DNA"/>
</dbReference>
<protein>
    <submittedName>
        <fullName evidence="1">ANKRD50 protein</fullName>
    </submittedName>
</protein>
<reference evidence="1" key="1">
    <citation type="submission" date="2021-02" db="EMBL/GenBank/DDBJ databases">
        <authorList>
            <person name="Dougan E. K."/>
            <person name="Rhodes N."/>
            <person name="Thang M."/>
            <person name="Chan C."/>
        </authorList>
    </citation>
    <scope>NUCLEOTIDE SEQUENCE</scope>
</reference>
<gene>
    <name evidence="1" type="primary">ANKRD50</name>
    <name evidence="1" type="ORF">SPIL2461_LOCUS10753</name>
</gene>
<feature type="non-terminal residue" evidence="1">
    <location>
        <position position="1"/>
    </location>
</feature>
<proteinExistence type="predicted"/>
<accession>A0A812RIX3</accession>
<comment type="caution">
    <text evidence="1">The sequence shown here is derived from an EMBL/GenBank/DDBJ whole genome shotgun (WGS) entry which is preliminary data.</text>
</comment>
<dbReference type="AlphaFoldDB" id="A0A812RIX3"/>
<dbReference type="OrthoDB" id="184675at2759"/>
<sequence>DLKREVQRLCGYSRFRQRLLLPDGQILPDEAALNEPADVQLVFLPFSRSSGQQVEELWDAVERKDMHMMEELLQRPQDPDLEVGGRTPFVLRSFPWSHKSSPSVAGSVRRH</sequence>
<organism evidence="1 2">
    <name type="scientific">Symbiodinium pilosum</name>
    <name type="common">Dinoflagellate</name>
    <dbReference type="NCBI Taxonomy" id="2952"/>
    <lineage>
        <taxon>Eukaryota</taxon>
        <taxon>Sar</taxon>
        <taxon>Alveolata</taxon>
        <taxon>Dinophyceae</taxon>
        <taxon>Suessiales</taxon>
        <taxon>Symbiodiniaceae</taxon>
        <taxon>Symbiodinium</taxon>
    </lineage>
</organism>